<dbReference type="AlphaFoldDB" id="A0AA38ICL0"/>
<evidence type="ECO:0000313" key="2">
    <source>
        <dbReference type="Proteomes" id="UP001168821"/>
    </source>
</evidence>
<proteinExistence type="predicted"/>
<comment type="caution">
    <text evidence="1">The sequence shown here is derived from an EMBL/GenBank/DDBJ whole genome shotgun (WGS) entry which is preliminary data.</text>
</comment>
<dbReference type="Proteomes" id="UP001168821">
    <property type="component" value="Unassembled WGS sequence"/>
</dbReference>
<evidence type="ECO:0000313" key="1">
    <source>
        <dbReference type="EMBL" id="KAJ3653822.1"/>
    </source>
</evidence>
<keyword evidence="2" id="KW-1185">Reference proteome</keyword>
<dbReference type="EMBL" id="JALNTZ010000004">
    <property type="protein sequence ID" value="KAJ3653822.1"/>
    <property type="molecule type" value="Genomic_DNA"/>
</dbReference>
<protein>
    <submittedName>
        <fullName evidence="1">Uncharacterized protein</fullName>
    </submittedName>
</protein>
<gene>
    <name evidence="1" type="ORF">Zmor_013054</name>
</gene>
<name>A0AA38ICL0_9CUCU</name>
<sequence length="95" mass="10559">MTRKKSVYFGEKLPYGDGSAYTRGRKKWPEYSASCRAFSLRLTFNLRSCASVKAGSHGRDESFKGKQAVIRETDELEQIRSIGDWISCLTAGGSA</sequence>
<organism evidence="1 2">
    <name type="scientific">Zophobas morio</name>
    <dbReference type="NCBI Taxonomy" id="2755281"/>
    <lineage>
        <taxon>Eukaryota</taxon>
        <taxon>Metazoa</taxon>
        <taxon>Ecdysozoa</taxon>
        <taxon>Arthropoda</taxon>
        <taxon>Hexapoda</taxon>
        <taxon>Insecta</taxon>
        <taxon>Pterygota</taxon>
        <taxon>Neoptera</taxon>
        <taxon>Endopterygota</taxon>
        <taxon>Coleoptera</taxon>
        <taxon>Polyphaga</taxon>
        <taxon>Cucujiformia</taxon>
        <taxon>Tenebrionidae</taxon>
        <taxon>Zophobas</taxon>
    </lineage>
</organism>
<reference evidence="1" key="1">
    <citation type="journal article" date="2023" name="G3 (Bethesda)">
        <title>Whole genome assemblies of Zophobas morio and Tenebrio molitor.</title>
        <authorList>
            <person name="Kaur S."/>
            <person name="Stinson S.A."/>
            <person name="diCenzo G.C."/>
        </authorList>
    </citation>
    <scope>NUCLEOTIDE SEQUENCE</scope>
    <source>
        <strain evidence="1">QUZm001</strain>
    </source>
</reference>
<accession>A0AA38ICL0</accession>